<feature type="region of interest" description="Disordered" evidence="1">
    <location>
        <begin position="216"/>
        <end position="279"/>
    </location>
</feature>
<reference evidence="3 4" key="1">
    <citation type="submission" date="2020-08" db="EMBL/GenBank/DDBJ databases">
        <title>Sequencing the genomes of 1000 actinobacteria strains.</title>
        <authorList>
            <person name="Klenk H.-P."/>
        </authorList>
    </citation>
    <scope>NUCLEOTIDE SEQUENCE [LARGE SCALE GENOMIC DNA]</scope>
    <source>
        <strain evidence="3 4">DSM 41654</strain>
    </source>
</reference>
<dbReference type="Pfam" id="PF17258">
    <property type="entry name" value="DUF5324"/>
    <property type="match status" value="1"/>
</dbReference>
<accession>A0A7W7VW89</accession>
<dbReference type="Proteomes" id="UP000540506">
    <property type="component" value="Unassembled WGS sequence"/>
</dbReference>
<dbReference type="InterPro" id="IPR035214">
    <property type="entry name" value="DUF5324"/>
</dbReference>
<name>A0A7W7VW89_KITKI</name>
<sequence length="279" mass="28890">MTRLDTARETAGKTMDSLAPYAATAKDTAAHYADEARQRLGPALDALGPRVEAAAGQAKIGTRQAAHSAKVGYARHVAPHVGQAFTALPPRAQENTLRAVHRAQEAALAAKHSADRAGDYARSTTLPRLTGALDEARAAAAPTLHEAQSRGTAALIALQGNVSPKEISKLAARNARRSRCNALATSLAVAGAVAVGSGVLIWAWWHKRSEPEWLIEPPEVQSPPNAVHPGSGGATATAPLNGSGPNAAADEDQQLPGSPSGTPHPGDGHPKPHDPRKPH</sequence>
<evidence type="ECO:0000313" key="3">
    <source>
        <dbReference type="EMBL" id="MBB4924449.1"/>
    </source>
</evidence>
<organism evidence="3 4">
    <name type="scientific">Kitasatospora kifunensis</name>
    <name type="common">Streptomyces kifunensis</name>
    <dbReference type="NCBI Taxonomy" id="58351"/>
    <lineage>
        <taxon>Bacteria</taxon>
        <taxon>Bacillati</taxon>
        <taxon>Actinomycetota</taxon>
        <taxon>Actinomycetes</taxon>
        <taxon>Kitasatosporales</taxon>
        <taxon>Streptomycetaceae</taxon>
        <taxon>Kitasatospora</taxon>
    </lineage>
</organism>
<evidence type="ECO:0000313" key="4">
    <source>
        <dbReference type="Proteomes" id="UP000540506"/>
    </source>
</evidence>
<feature type="transmembrane region" description="Helical" evidence="2">
    <location>
        <begin position="182"/>
        <end position="205"/>
    </location>
</feature>
<keyword evidence="2" id="KW-1133">Transmembrane helix</keyword>
<proteinExistence type="predicted"/>
<feature type="compositionally biased region" description="Basic and acidic residues" evidence="1">
    <location>
        <begin position="266"/>
        <end position="279"/>
    </location>
</feature>
<evidence type="ECO:0000256" key="1">
    <source>
        <dbReference type="SAM" id="MobiDB-lite"/>
    </source>
</evidence>
<gene>
    <name evidence="3" type="ORF">FHR34_003442</name>
</gene>
<dbReference type="AlphaFoldDB" id="A0A7W7VW89"/>
<dbReference type="EMBL" id="JACHJV010000001">
    <property type="protein sequence ID" value="MBB4924449.1"/>
    <property type="molecule type" value="Genomic_DNA"/>
</dbReference>
<keyword evidence="4" id="KW-1185">Reference proteome</keyword>
<protein>
    <submittedName>
        <fullName evidence="3">Uncharacterized protein</fullName>
    </submittedName>
</protein>
<keyword evidence="2" id="KW-0812">Transmembrane</keyword>
<dbReference type="RefSeq" id="WP_184936394.1">
    <property type="nucleotide sequence ID" value="NZ_JACHJV010000001.1"/>
</dbReference>
<evidence type="ECO:0000256" key="2">
    <source>
        <dbReference type="SAM" id="Phobius"/>
    </source>
</evidence>
<keyword evidence="2" id="KW-0472">Membrane</keyword>
<comment type="caution">
    <text evidence="3">The sequence shown here is derived from an EMBL/GenBank/DDBJ whole genome shotgun (WGS) entry which is preliminary data.</text>
</comment>